<dbReference type="RefSeq" id="XP_016762260.1">
    <property type="nucleotide sequence ID" value="XM_016900639.1"/>
</dbReference>
<dbReference type="GeneID" id="27897776"/>
<keyword evidence="3" id="KW-1185">Reference proteome</keyword>
<evidence type="ECO:0000256" key="1">
    <source>
        <dbReference type="SAM" id="MobiDB-lite"/>
    </source>
</evidence>
<accession>M3D8D3</accession>
<dbReference type="HOGENOM" id="CLU_1653223_0_0_1"/>
<sequence>MHLPQTQQLEGDEALAQRPPVRPQHPKQSAEAPTKNATSTTTTTTATTTAEPMEEECCDYYYDAKDTDDLISSSCSPEDGKTDPPRETFYISSYQRSFSWASNLSFATLDSASLTTTTTLSTDDNASSITRRSSSASLTSARLLKLMRPFSRSQERSSSI</sequence>
<feature type="region of interest" description="Disordered" evidence="1">
    <location>
        <begin position="1"/>
        <end position="52"/>
    </location>
</feature>
<organism evidence="2 3">
    <name type="scientific">Sphaerulina musiva (strain SO2202)</name>
    <name type="common">Poplar stem canker fungus</name>
    <name type="synonym">Septoria musiva</name>
    <dbReference type="NCBI Taxonomy" id="692275"/>
    <lineage>
        <taxon>Eukaryota</taxon>
        <taxon>Fungi</taxon>
        <taxon>Dikarya</taxon>
        <taxon>Ascomycota</taxon>
        <taxon>Pezizomycotina</taxon>
        <taxon>Dothideomycetes</taxon>
        <taxon>Dothideomycetidae</taxon>
        <taxon>Mycosphaerellales</taxon>
        <taxon>Mycosphaerellaceae</taxon>
        <taxon>Sphaerulina</taxon>
    </lineage>
</organism>
<dbReference type="AlphaFoldDB" id="M3D8D3"/>
<proteinExistence type="predicted"/>
<evidence type="ECO:0000313" key="2">
    <source>
        <dbReference type="EMBL" id="EMF14139.1"/>
    </source>
</evidence>
<protein>
    <submittedName>
        <fullName evidence="2">Uncharacterized protein</fullName>
    </submittedName>
</protein>
<dbReference type="EMBL" id="KB456262">
    <property type="protein sequence ID" value="EMF14139.1"/>
    <property type="molecule type" value="Genomic_DNA"/>
</dbReference>
<gene>
    <name evidence="2" type="ORF">SEPMUDRAFT_106505</name>
</gene>
<name>M3D8D3_SPHMS</name>
<feature type="compositionally biased region" description="Low complexity" evidence="1">
    <location>
        <begin position="37"/>
        <end position="50"/>
    </location>
</feature>
<dbReference type="Proteomes" id="UP000016931">
    <property type="component" value="Unassembled WGS sequence"/>
</dbReference>
<evidence type="ECO:0000313" key="3">
    <source>
        <dbReference type="Proteomes" id="UP000016931"/>
    </source>
</evidence>
<reference evidence="2 3" key="1">
    <citation type="journal article" date="2012" name="PLoS Pathog.">
        <title>Diverse lifestyles and strategies of plant pathogenesis encoded in the genomes of eighteen Dothideomycetes fungi.</title>
        <authorList>
            <person name="Ohm R.A."/>
            <person name="Feau N."/>
            <person name="Henrissat B."/>
            <person name="Schoch C.L."/>
            <person name="Horwitz B.A."/>
            <person name="Barry K.W."/>
            <person name="Condon B.J."/>
            <person name="Copeland A.C."/>
            <person name="Dhillon B."/>
            <person name="Glaser F."/>
            <person name="Hesse C.N."/>
            <person name="Kosti I."/>
            <person name="LaButti K."/>
            <person name="Lindquist E.A."/>
            <person name="Lucas S."/>
            <person name="Salamov A.A."/>
            <person name="Bradshaw R.E."/>
            <person name="Ciuffetti L."/>
            <person name="Hamelin R.C."/>
            <person name="Kema G.H.J."/>
            <person name="Lawrence C."/>
            <person name="Scott J.A."/>
            <person name="Spatafora J.W."/>
            <person name="Turgeon B.G."/>
            <person name="de Wit P.J.G.M."/>
            <person name="Zhong S."/>
            <person name="Goodwin S.B."/>
            <person name="Grigoriev I.V."/>
        </authorList>
    </citation>
    <scope>NUCLEOTIDE SEQUENCE [LARGE SCALE GENOMIC DNA]</scope>
    <source>
        <strain evidence="2 3">SO2202</strain>
    </source>
</reference>